<keyword evidence="3 8" id="KW-0813">Transport</keyword>
<reference evidence="10 11" key="1">
    <citation type="submission" date="2018-07" db="EMBL/GenBank/DDBJ databases">
        <title>Chryseobacterium lacus sp. nov., isolated from lake water.</title>
        <authorList>
            <person name="Li C.-M."/>
        </authorList>
    </citation>
    <scope>NUCLEOTIDE SEQUENCE [LARGE SCALE GENOMIC DNA]</scope>
    <source>
        <strain evidence="10 11">YLOS41</strain>
    </source>
</reference>
<name>A0A368N3A8_9FLAO</name>
<evidence type="ECO:0000256" key="3">
    <source>
        <dbReference type="ARBA" id="ARBA00022448"/>
    </source>
</evidence>
<dbReference type="PANTHER" id="PTHR34702">
    <property type="entry name" value="NA(+)/H(+) ANTIPORTER SUBUNIT F1"/>
    <property type="match status" value="1"/>
</dbReference>
<evidence type="ECO:0000256" key="6">
    <source>
        <dbReference type="ARBA" id="ARBA00022989"/>
    </source>
</evidence>
<evidence type="ECO:0000256" key="9">
    <source>
        <dbReference type="SAM" id="Phobius"/>
    </source>
</evidence>
<dbReference type="PANTHER" id="PTHR34702:SF1">
    <property type="entry name" value="NA(+)_H(+) ANTIPORTER SUBUNIT F"/>
    <property type="match status" value="1"/>
</dbReference>
<comment type="subcellular location">
    <subcellularLocation>
        <location evidence="1 8">Cell membrane</location>
        <topology evidence="1 8">Multi-pass membrane protein</topology>
    </subcellularLocation>
</comment>
<evidence type="ECO:0000256" key="2">
    <source>
        <dbReference type="ARBA" id="ARBA00009212"/>
    </source>
</evidence>
<dbReference type="NCBIfam" id="NF009243">
    <property type="entry name" value="PRK12599.1-2"/>
    <property type="match status" value="1"/>
</dbReference>
<dbReference type="Pfam" id="PF04066">
    <property type="entry name" value="MrpF_PhaF"/>
    <property type="match status" value="1"/>
</dbReference>
<proteinExistence type="inferred from homology"/>
<evidence type="ECO:0000256" key="8">
    <source>
        <dbReference type="PIRNR" id="PIRNR028784"/>
    </source>
</evidence>
<keyword evidence="11" id="KW-1185">Reference proteome</keyword>
<evidence type="ECO:0000256" key="4">
    <source>
        <dbReference type="ARBA" id="ARBA00022475"/>
    </source>
</evidence>
<keyword evidence="4 8" id="KW-1003">Cell membrane</keyword>
<evidence type="ECO:0000256" key="7">
    <source>
        <dbReference type="ARBA" id="ARBA00023136"/>
    </source>
</evidence>
<dbReference type="AlphaFoldDB" id="A0A368N3A8"/>
<evidence type="ECO:0000256" key="1">
    <source>
        <dbReference type="ARBA" id="ARBA00004651"/>
    </source>
</evidence>
<dbReference type="GO" id="GO:0005886">
    <property type="term" value="C:plasma membrane"/>
    <property type="evidence" value="ECO:0007669"/>
    <property type="project" value="UniProtKB-SubCell"/>
</dbReference>
<keyword evidence="5 9" id="KW-0812">Transmembrane</keyword>
<sequence>MSVHEYLLYVPLPIICLAFFIIFLRFLKGPQVVDRVVAIDLIITSGVGLIGIFGILYDNESFLDVAMILALIAFLSTIAFSYYLDKGESNKTKNK</sequence>
<comment type="similarity">
    <text evidence="2 8">Belongs to the CPA3 antiporters (TC 2.A.63) subunit F family.</text>
</comment>
<dbReference type="GO" id="GO:0015385">
    <property type="term" value="F:sodium:proton antiporter activity"/>
    <property type="evidence" value="ECO:0007669"/>
    <property type="project" value="TreeGrafter"/>
</dbReference>
<dbReference type="Proteomes" id="UP000252172">
    <property type="component" value="Unassembled WGS sequence"/>
</dbReference>
<organism evidence="10 11">
    <name type="scientific">Chryseobacterium lacus</name>
    <dbReference type="NCBI Taxonomy" id="2058346"/>
    <lineage>
        <taxon>Bacteria</taxon>
        <taxon>Pseudomonadati</taxon>
        <taxon>Bacteroidota</taxon>
        <taxon>Flavobacteriia</taxon>
        <taxon>Flavobacteriales</taxon>
        <taxon>Weeksellaceae</taxon>
        <taxon>Chryseobacterium group</taxon>
        <taxon>Chryseobacterium</taxon>
    </lineage>
</organism>
<keyword evidence="6 9" id="KW-1133">Transmembrane helix</keyword>
<feature type="transmembrane region" description="Helical" evidence="9">
    <location>
        <begin position="6"/>
        <end position="24"/>
    </location>
</feature>
<evidence type="ECO:0000313" key="10">
    <source>
        <dbReference type="EMBL" id="RCU44968.1"/>
    </source>
</evidence>
<accession>A0A368N3A8</accession>
<dbReference type="EMBL" id="QPIE01000001">
    <property type="protein sequence ID" value="RCU44968.1"/>
    <property type="molecule type" value="Genomic_DNA"/>
</dbReference>
<dbReference type="InterPro" id="IPR007208">
    <property type="entry name" value="MrpF/PhaF-like"/>
</dbReference>
<keyword evidence="7 8" id="KW-0472">Membrane</keyword>
<evidence type="ECO:0000256" key="5">
    <source>
        <dbReference type="ARBA" id="ARBA00022692"/>
    </source>
</evidence>
<comment type="caution">
    <text evidence="10">The sequence shown here is derived from an EMBL/GenBank/DDBJ whole genome shotgun (WGS) entry which is preliminary data.</text>
</comment>
<keyword evidence="8" id="KW-0050">Antiport</keyword>
<keyword evidence="8" id="KW-0406">Ion transport</keyword>
<dbReference type="PIRSF" id="PIRSF028784">
    <property type="entry name" value="MrpF"/>
    <property type="match status" value="1"/>
</dbReference>
<dbReference type="OrthoDB" id="9799958at2"/>
<evidence type="ECO:0000313" key="11">
    <source>
        <dbReference type="Proteomes" id="UP000252172"/>
    </source>
</evidence>
<feature type="transmembrane region" description="Helical" evidence="9">
    <location>
        <begin position="36"/>
        <end position="56"/>
    </location>
</feature>
<feature type="transmembrane region" description="Helical" evidence="9">
    <location>
        <begin position="62"/>
        <end position="84"/>
    </location>
</feature>
<protein>
    <submittedName>
        <fullName evidence="10">Cation:proton antiporter</fullName>
    </submittedName>
</protein>
<dbReference type="RefSeq" id="WP_114302738.1">
    <property type="nucleotide sequence ID" value="NZ_QPIE01000001.1"/>
</dbReference>
<gene>
    <name evidence="10" type="ORF">DQ356_01810</name>
</gene>